<organism evidence="2 3">
    <name type="scientific">Lithohypha guttulata</name>
    <dbReference type="NCBI Taxonomy" id="1690604"/>
    <lineage>
        <taxon>Eukaryota</taxon>
        <taxon>Fungi</taxon>
        <taxon>Dikarya</taxon>
        <taxon>Ascomycota</taxon>
        <taxon>Pezizomycotina</taxon>
        <taxon>Eurotiomycetes</taxon>
        <taxon>Chaetothyriomycetidae</taxon>
        <taxon>Chaetothyriales</taxon>
        <taxon>Trichomeriaceae</taxon>
        <taxon>Lithohypha</taxon>
    </lineage>
</organism>
<gene>
    <name evidence="2" type="ORF">LTR24_010078</name>
</gene>
<evidence type="ECO:0000313" key="2">
    <source>
        <dbReference type="EMBL" id="KAK5074607.1"/>
    </source>
</evidence>
<feature type="compositionally biased region" description="Polar residues" evidence="1">
    <location>
        <begin position="160"/>
        <end position="178"/>
    </location>
</feature>
<feature type="compositionally biased region" description="Basic and acidic residues" evidence="1">
    <location>
        <begin position="179"/>
        <end position="191"/>
    </location>
</feature>
<comment type="caution">
    <text evidence="2">The sequence shown here is derived from an EMBL/GenBank/DDBJ whole genome shotgun (WGS) entry which is preliminary data.</text>
</comment>
<proteinExistence type="predicted"/>
<protein>
    <submittedName>
        <fullName evidence="2">Uncharacterized protein</fullName>
    </submittedName>
</protein>
<feature type="region of interest" description="Disordered" evidence="1">
    <location>
        <begin position="148"/>
        <end position="195"/>
    </location>
</feature>
<accession>A0ABR0JVQ4</accession>
<name>A0ABR0JVQ4_9EURO</name>
<evidence type="ECO:0000256" key="1">
    <source>
        <dbReference type="SAM" id="MobiDB-lite"/>
    </source>
</evidence>
<keyword evidence="3" id="KW-1185">Reference proteome</keyword>
<reference evidence="2 3" key="1">
    <citation type="submission" date="2023-08" db="EMBL/GenBank/DDBJ databases">
        <title>Black Yeasts Isolated from many extreme environments.</title>
        <authorList>
            <person name="Coleine C."/>
            <person name="Stajich J.E."/>
            <person name="Selbmann L."/>
        </authorList>
    </citation>
    <scope>NUCLEOTIDE SEQUENCE [LARGE SCALE GENOMIC DNA]</scope>
    <source>
        <strain evidence="2 3">CCFEE 5885</strain>
    </source>
</reference>
<evidence type="ECO:0000313" key="3">
    <source>
        <dbReference type="Proteomes" id="UP001345013"/>
    </source>
</evidence>
<sequence>MASKLRTRQNLQYLDDYLDQPIPELSFEEKERATKSTAWHPDKSLAIEVVKWDDFDETIDEWRNQILGKLQEDASLLVEQDVTCVCPSSEGKDSVLCGNDLSVQGRFIQHATKPVQDLQCLYGIECQISDFNILKTRAPKSAPAVVPTATQASRMPGSGTVAQASSPARSLRLSFSPNRDSEAKAKDRAQSEDEDEMARLVPDIIVCKNEGVLALLVGELKTPWKHDLKELAVLFGDENRQISIQKKARLWVARIVEFMQNHELQYGFLTTYEATVFLQLQQRGSN</sequence>
<dbReference type="EMBL" id="JAVRRG010000271">
    <property type="protein sequence ID" value="KAK5074607.1"/>
    <property type="molecule type" value="Genomic_DNA"/>
</dbReference>
<dbReference type="Proteomes" id="UP001345013">
    <property type="component" value="Unassembled WGS sequence"/>
</dbReference>